<feature type="compositionally biased region" description="Polar residues" evidence="1">
    <location>
        <begin position="256"/>
        <end position="265"/>
    </location>
</feature>
<dbReference type="Proteomes" id="UP000811365">
    <property type="component" value="Unassembled WGS sequence"/>
</dbReference>
<feature type="region of interest" description="Disordered" evidence="1">
    <location>
        <begin position="255"/>
        <end position="274"/>
    </location>
</feature>
<dbReference type="AlphaFoldDB" id="A0A9E1GLH3"/>
<sequence length="274" mass="32077">MEEKNRTQELSVREISLIRELAQIRKEHKRELEYEKFDGYELPPRTQFSMLNKPAVSIKYGVMKFNMACIRLFEGIKYILPIVNTAKKRMALIMCPEEDSASVEWARQKNGVWVNKSISSLEFLEKMFRMMNWNRECRYKVLGRVANSDQGLCMLFDLEEAIMFTPKPQEYADPLTGEMKKKQMKFFPDTYRNRIGKSYNDYIADHQMNMFEDFIGYQGSAVLDEPVREEDSFSKESMSQESEISENILLPDLAKQSESIEQQSGEIAERGMPT</sequence>
<evidence type="ECO:0000313" key="2">
    <source>
        <dbReference type="EMBL" id="MBS6622677.1"/>
    </source>
</evidence>
<name>A0A9E1GLH3_9FIRM</name>
<accession>A0A9E1GLH3</accession>
<evidence type="ECO:0000313" key="3">
    <source>
        <dbReference type="Proteomes" id="UP000811365"/>
    </source>
</evidence>
<reference evidence="2" key="1">
    <citation type="submission" date="2021-02" db="EMBL/GenBank/DDBJ databases">
        <title>Infant gut strain persistence is associated with maternal origin, phylogeny, and functional potential including surface adhesion and iron acquisition.</title>
        <authorList>
            <person name="Lou Y.C."/>
        </authorList>
    </citation>
    <scope>NUCLEOTIDE SEQUENCE</scope>
    <source>
        <strain evidence="2">L2_039_000G1_dasL2_039_000G1_maxbin2.maxbin.077</strain>
    </source>
</reference>
<gene>
    <name evidence="2" type="ORF">KH315_11030</name>
</gene>
<protein>
    <submittedName>
        <fullName evidence="2">Uncharacterized protein</fullName>
    </submittedName>
</protein>
<comment type="caution">
    <text evidence="2">The sequence shown here is derived from an EMBL/GenBank/DDBJ whole genome shotgun (WGS) entry which is preliminary data.</text>
</comment>
<organism evidence="2 3">
    <name type="scientific">Faecalibacterium prausnitzii</name>
    <dbReference type="NCBI Taxonomy" id="853"/>
    <lineage>
        <taxon>Bacteria</taxon>
        <taxon>Bacillati</taxon>
        <taxon>Bacillota</taxon>
        <taxon>Clostridia</taxon>
        <taxon>Eubacteriales</taxon>
        <taxon>Oscillospiraceae</taxon>
        <taxon>Faecalibacterium</taxon>
    </lineage>
</organism>
<proteinExistence type="predicted"/>
<dbReference type="EMBL" id="JAGZYH010000044">
    <property type="protein sequence ID" value="MBS6622677.1"/>
    <property type="molecule type" value="Genomic_DNA"/>
</dbReference>
<evidence type="ECO:0000256" key="1">
    <source>
        <dbReference type="SAM" id="MobiDB-lite"/>
    </source>
</evidence>